<feature type="compositionally biased region" description="Polar residues" evidence="4">
    <location>
        <begin position="613"/>
        <end position="625"/>
    </location>
</feature>
<proteinExistence type="predicted"/>
<accession>A0A7S1T4M9</accession>
<dbReference type="GO" id="GO:0009228">
    <property type="term" value="P:thiamine biosynthetic process"/>
    <property type="evidence" value="ECO:0007669"/>
    <property type="project" value="UniProtKB-KW"/>
</dbReference>
<evidence type="ECO:0000256" key="3">
    <source>
        <dbReference type="ARBA" id="ARBA00023002"/>
    </source>
</evidence>
<dbReference type="SUPFAM" id="SSF51905">
    <property type="entry name" value="FAD/NAD(P)-binding domain"/>
    <property type="match status" value="1"/>
</dbReference>
<dbReference type="Gene3D" id="3.30.9.10">
    <property type="entry name" value="D-Amino Acid Oxidase, subunit A, domain 2"/>
    <property type="match status" value="1"/>
</dbReference>
<feature type="domain" description="FAD dependent oxidoreductase" evidence="5">
    <location>
        <begin position="54"/>
        <end position="396"/>
    </location>
</feature>
<dbReference type="EMBL" id="HBGH01000392">
    <property type="protein sequence ID" value="CAD9220925.1"/>
    <property type="molecule type" value="Transcribed_RNA"/>
</dbReference>
<gene>
    <name evidence="6" type="ORF">CCAE0312_LOCUS199</name>
</gene>
<dbReference type="AlphaFoldDB" id="A0A7S1T4M9"/>
<sequence length="625" mass="67906">MTVSVGFCVSGSGCGELYAPRAGVCLSRRRPCGRSGLYGRSRRRWVSAVGMSEDLVVIGGGVAGLSTALRWAQTVGSPVRVVSRAFAEAAGNAAAGMLAPDAERLHRDGILYRVGQQSRGMYPAWVREVEQAAGIGVDLQLGDGAMLVPIRQGSDRWESEFGDVATWLSSESLAWYEPGLTQEGHGLQGAWQLNDDGQVDNRQLMTALQRACRNASVTIDEGCEVLRLNPDSSGKRIVSVVIRDTTSGITQELHGNRFLMSNGAWLAQLLSVPVKPIKGQMLSLRDDVTNRTISSAIFASDVYLVPKKDGRIIIGATEEDVGFDGSVTPGGLNKLLTSALILVPGLSNLPVLEHWSGLRPTTPDRLPVVGETRYSNVTVLGGLHRNGILLAPILSQVALSHLLQRTPDEALIREAMVAFNPSRFRHSIRIEEPEDTIPTTQTEEHPRIVLWKLDQNGQEVPVLPKQPPVCFLGDQGDLSSPEGDENPMTPSLNTRVSNEAKTMVPTPPSRDSSSEQSPFGDAYEDVTRHMEDDPEITQRHAMALNRSFGIKTTRTTASGEPSCISDDEFEAMELAFTEGLREAETFKHCLENPQDPALLRSREEVERSKESSNINGLSTSSGGYF</sequence>
<evidence type="ECO:0000256" key="4">
    <source>
        <dbReference type="SAM" id="MobiDB-lite"/>
    </source>
</evidence>
<dbReference type="GO" id="GO:0016491">
    <property type="term" value="F:oxidoreductase activity"/>
    <property type="evidence" value="ECO:0007669"/>
    <property type="project" value="UniProtKB-KW"/>
</dbReference>
<protein>
    <recommendedName>
        <fullName evidence="5">FAD dependent oxidoreductase domain-containing protein</fullName>
    </recommendedName>
</protein>
<dbReference type="PANTHER" id="PTHR13847">
    <property type="entry name" value="SARCOSINE DEHYDROGENASE-RELATED"/>
    <property type="match status" value="1"/>
</dbReference>
<keyword evidence="3" id="KW-0560">Oxidoreductase</keyword>
<dbReference type="Gene3D" id="3.50.50.60">
    <property type="entry name" value="FAD/NAD(P)-binding domain"/>
    <property type="match status" value="1"/>
</dbReference>
<dbReference type="NCBIfam" id="TIGR02352">
    <property type="entry name" value="thiamin_ThiO"/>
    <property type="match status" value="1"/>
</dbReference>
<evidence type="ECO:0000313" key="6">
    <source>
        <dbReference type="EMBL" id="CAD9220925.1"/>
    </source>
</evidence>
<feature type="compositionally biased region" description="Polar residues" evidence="4">
    <location>
        <begin position="488"/>
        <end position="500"/>
    </location>
</feature>
<dbReference type="SUPFAM" id="SSF54373">
    <property type="entry name" value="FAD-linked reductases, C-terminal domain"/>
    <property type="match status" value="1"/>
</dbReference>
<dbReference type="Pfam" id="PF01266">
    <property type="entry name" value="DAO"/>
    <property type="match status" value="1"/>
</dbReference>
<dbReference type="InterPro" id="IPR006076">
    <property type="entry name" value="FAD-dep_OxRdtase"/>
</dbReference>
<evidence type="ECO:0000256" key="2">
    <source>
        <dbReference type="ARBA" id="ARBA00022977"/>
    </source>
</evidence>
<evidence type="ECO:0000259" key="5">
    <source>
        <dbReference type="Pfam" id="PF01266"/>
    </source>
</evidence>
<reference evidence="6" key="1">
    <citation type="submission" date="2021-01" db="EMBL/GenBank/DDBJ databases">
        <authorList>
            <person name="Corre E."/>
            <person name="Pelletier E."/>
            <person name="Niang G."/>
            <person name="Scheremetjew M."/>
            <person name="Finn R."/>
            <person name="Kale V."/>
            <person name="Holt S."/>
            <person name="Cochrane G."/>
            <person name="Meng A."/>
            <person name="Brown T."/>
            <person name="Cohen L."/>
        </authorList>
    </citation>
    <scope>NUCLEOTIDE SEQUENCE</scope>
    <source>
        <strain evidence="6">SAG 36.94</strain>
    </source>
</reference>
<evidence type="ECO:0000256" key="1">
    <source>
        <dbReference type="ARBA" id="ARBA00004948"/>
    </source>
</evidence>
<dbReference type="GO" id="GO:0005737">
    <property type="term" value="C:cytoplasm"/>
    <property type="evidence" value="ECO:0007669"/>
    <property type="project" value="TreeGrafter"/>
</dbReference>
<feature type="region of interest" description="Disordered" evidence="4">
    <location>
        <begin position="475"/>
        <end position="520"/>
    </location>
</feature>
<dbReference type="InterPro" id="IPR012727">
    <property type="entry name" value="Gly_oxidase_ThiO"/>
</dbReference>
<name>A0A7S1T4M9_9RHOD</name>
<dbReference type="UniPathway" id="UPA00060"/>
<feature type="region of interest" description="Disordered" evidence="4">
    <location>
        <begin position="592"/>
        <end position="625"/>
    </location>
</feature>
<organism evidence="6">
    <name type="scientific">Compsopogon caeruleus</name>
    <dbReference type="NCBI Taxonomy" id="31354"/>
    <lineage>
        <taxon>Eukaryota</taxon>
        <taxon>Rhodophyta</taxon>
        <taxon>Compsopogonophyceae</taxon>
        <taxon>Compsopogonales</taxon>
        <taxon>Compsopogonaceae</taxon>
        <taxon>Compsopogon</taxon>
    </lineage>
</organism>
<dbReference type="InterPro" id="IPR036188">
    <property type="entry name" value="FAD/NAD-bd_sf"/>
</dbReference>
<comment type="pathway">
    <text evidence="1">Cofactor biosynthesis; thiamine diphosphate biosynthesis.</text>
</comment>
<feature type="compositionally biased region" description="Basic and acidic residues" evidence="4">
    <location>
        <begin position="600"/>
        <end position="610"/>
    </location>
</feature>
<keyword evidence="2" id="KW-0784">Thiamine biosynthesis</keyword>
<dbReference type="PANTHER" id="PTHR13847:SF289">
    <property type="entry name" value="GLYCINE OXIDASE"/>
    <property type="match status" value="1"/>
</dbReference>
<dbReference type="GO" id="GO:0009229">
    <property type="term" value="P:thiamine diphosphate biosynthetic process"/>
    <property type="evidence" value="ECO:0007669"/>
    <property type="project" value="UniProtKB-UniPathway"/>
</dbReference>
<dbReference type="GO" id="GO:0050660">
    <property type="term" value="F:flavin adenine dinucleotide binding"/>
    <property type="evidence" value="ECO:0007669"/>
    <property type="project" value="InterPro"/>
</dbReference>